<dbReference type="Proteomes" id="UP001165740">
    <property type="component" value="Chromosome 1"/>
</dbReference>
<evidence type="ECO:0000313" key="2">
    <source>
        <dbReference type="Proteomes" id="UP001165740"/>
    </source>
</evidence>
<feature type="region of interest" description="Disordered" evidence="1">
    <location>
        <begin position="1225"/>
        <end position="1250"/>
    </location>
</feature>
<evidence type="ECO:0000313" key="3">
    <source>
        <dbReference type="RefSeq" id="XP_055886783.1"/>
    </source>
</evidence>
<dbReference type="RefSeq" id="XP_055886807.1">
    <property type="nucleotide sequence ID" value="XM_056030832.1"/>
</dbReference>
<protein>
    <submittedName>
        <fullName evidence="3 4">Uncharacterized protein LOC106070380 isoform X1</fullName>
    </submittedName>
</protein>
<sequence length="1350" mass="155832">MSNTEKMGDPLNLSTWTLIDNEGEIVYQSGDIDSESSDSSIEVVTFNDGELATFSRHLSSDPNKEISDDLMDLKETLEHNSVNDHPGNHESFGNQESLSSESTATSSFLSENFDRQAETDVIKSSLNNVIHYVDKSLHSGQTIKEVTVSSQDDLDLLVNEKQEKILVKDCLVSGAENNEDIVYDDTVTSVRHSDHYDGSKIGDNPLGNELGACCLDLLLERSGDFKNTVETDLANEGKTYLSAYASDSGTDRIHFSDEESSVSHTAKDIVSLLEEEPKSSNTDTDLIHLSEEENTNYSVGRRTDSDTDSDFVRLDCGSLPDLDIHEITVPIRISTVESSVCPSFSFLRNADSANRHSTSQESTNREAVIPYEEDVDDDTESSTEEGVDDRIESEQSEAGSLSAQNDIGDLSVFADIGDLPLDAGNVPRNYIHSPNNHLSTILNVIVFVAAILTMGISLGIIVGTDLEIEEWQQTVYQQSMKIILLEQQLKLKSEELSSVKMELVEKSYFAETWVKKFEHFYAQAYVQFCNLAIYENKSRENGFNMLGDVFERVTNCERAKMGLMCDEGVFSLPPCEKYFEWFIGNFSIIKNEVATPSSSNQKPSENTEGLHNLTQEHQHQILQETHQAAPLAEPVMINIKDLQQSLTREQQRALHWQNLYLSERRQKERERENEEWEDERDRELWENEHEHLDQVDCLKKLMAANVTRLTQHISQWNFTVFDDFANLSLLLSGVAELKQSVIDSLQNVWDRAEEMLDNVQKKNSDWVEVKSSSRDFELLYVYVTHILQEIGELLDEETLLEYLRVQVNSVIELLKNIILSEPSSKNILLPIQSNFEHAQMLDPVLDTKKTIASLIQLFYDLQQTLKVEFGSEAFQSKAADEMSDQMANEKHNAEKVAKNKKNNSWPNRLGILLKKTSASVRDKVKNTWQKIKSIWHNKKTTLHKLKNYWHEKKPSVLKMAQGLTDHVINVSSKFKNLCTSLPLFNKNEADVNIYSRSVSKARKQWQKDILHEPCKTLGKFSTECNSDRKQLKKNIKKINHKFIEILKLFNSIEVQKLKPNQMKKIFLKIKSFQDDWGSSGLLLKTDLDWVTCQRTQWFNFINKATPLDLKSCNTINLEENLSEQHCERSKVQIVQSQGPSNHFSHQQKLDEQVQPENTDFHHEKDGVSVQNTLHRNLDNTNKTFEFESKSHEQDDWYLKWANYRVQSRKEHDKSDWIFQMAADREKQRNEDRASSNWVFQKADHRKQKRREAHRNDWLFERAHRNPSCDGHFSHCETDSHDKSKNWFEKHDDHRENMRRQARHMREDKNMHRNFHSEKLKRSKPKRHHYHSHSRSSKQDDKRFHSAFAHF</sequence>
<feature type="region of interest" description="Disordered" evidence="1">
    <location>
        <begin position="352"/>
        <end position="401"/>
    </location>
</feature>
<reference evidence="3 4" key="1">
    <citation type="submission" date="2025-04" db="UniProtKB">
        <authorList>
            <consortium name="RefSeq"/>
        </authorList>
    </citation>
    <scope>IDENTIFICATION</scope>
</reference>
<feature type="region of interest" description="Disordered" evidence="1">
    <location>
        <begin position="1277"/>
        <end position="1350"/>
    </location>
</feature>
<dbReference type="OMA" id="QENHESN"/>
<feature type="compositionally biased region" description="Basic and acidic residues" evidence="1">
    <location>
        <begin position="1277"/>
        <end position="1319"/>
    </location>
</feature>
<evidence type="ECO:0000313" key="4">
    <source>
        <dbReference type="RefSeq" id="XP_055886790.1"/>
    </source>
</evidence>
<feature type="compositionally biased region" description="Acidic residues" evidence="1">
    <location>
        <begin position="371"/>
        <end position="387"/>
    </location>
</feature>
<gene>
    <name evidence="3 4 5 6" type="primary">LOC106070380</name>
</gene>
<feature type="compositionally biased region" description="Polar residues" evidence="1">
    <location>
        <begin position="352"/>
        <end position="362"/>
    </location>
</feature>
<organism evidence="2 5">
    <name type="scientific">Biomphalaria glabrata</name>
    <name type="common">Bloodfluke planorb</name>
    <name type="synonym">Freshwater snail</name>
    <dbReference type="NCBI Taxonomy" id="6526"/>
    <lineage>
        <taxon>Eukaryota</taxon>
        <taxon>Metazoa</taxon>
        <taxon>Spiralia</taxon>
        <taxon>Lophotrochozoa</taxon>
        <taxon>Mollusca</taxon>
        <taxon>Gastropoda</taxon>
        <taxon>Heterobranchia</taxon>
        <taxon>Euthyneura</taxon>
        <taxon>Panpulmonata</taxon>
        <taxon>Hygrophila</taxon>
        <taxon>Lymnaeoidea</taxon>
        <taxon>Planorbidae</taxon>
        <taxon>Biomphalaria</taxon>
    </lineage>
</organism>
<feature type="compositionally biased region" description="Basic residues" evidence="1">
    <location>
        <begin position="1320"/>
        <end position="1335"/>
    </location>
</feature>
<evidence type="ECO:0000256" key="1">
    <source>
        <dbReference type="SAM" id="MobiDB-lite"/>
    </source>
</evidence>
<dbReference type="RefSeq" id="XP_055886783.1">
    <property type="nucleotide sequence ID" value="XM_056030808.1"/>
</dbReference>
<dbReference type="OrthoDB" id="6160314at2759"/>
<feature type="compositionally biased region" description="Basic and acidic residues" evidence="1">
    <location>
        <begin position="79"/>
        <end position="88"/>
    </location>
</feature>
<evidence type="ECO:0000313" key="6">
    <source>
        <dbReference type="RefSeq" id="XP_055886807.1"/>
    </source>
</evidence>
<name>A0A9W3AHP2_BIOGL</name>
<feature type="region of interest" description="Disordered" evidence="1">
    <location>
        <begin position="79"/>
        <end position="105"/>
    </location>
</feature>
<dbReference type="GeneID" id="106070380"/>
<dbReference type="RefSeq" id="XP_055886797.1">
    <property type="nucleotide sequence ID" value="XM_056030822.1"/>
</dbReference>
<evidence type="ECO:0000313" key="5">
    <source>
        <dbReference type="RefSeq" id="XP_055886797.1"/>
    </source>
</evidence>
<accession>A0A9W3AHP2</accession>
<proteinExistence type="predicted"/>
<dbReference type="RefSeq" id="XP_055886790.1">
    <property type="nucleotide sequence ID" value="XM_056030815.1"/>
</dbReference>
<feature type="compositionally biased region" description="Low complexity" evidence="1">
    <location>
        <begin position="96"/>
        <end position="105"/>
    </location>
</feature>
<keyword evidence="2" id="KW-1185">Reference proteome</keyword>